<accession>A0AAD8M155</accession>
<evidence type="ECO:0000256" key="1">
    <source>
        <dbReference type="SAM" id="Phobius"/>
    </source>
</evidence>
<dbReference type="Gene3D" id="3.90.550.20">
    <property type="match status" value="1"/>
</dbReference>
<keyword evidence="4" id="KW-1185">Reference proteome</keyword>
<reference evidence="3" key="2">
    <citation type="submission" date="2023-05" db="EMBL/GenBank/DDBJ databases">
        <authorList>
            <person name="Schelkunov M.I."/>
        </authorList>
    </citation>
    <scope>NUCLEOTIDE SEQUENCE</scope>
    <source>
        <strain evidence="3">Hsosn_3</strain>
        <tissue evidence="3">Leaf</tissue>
    </source>
</reference>
<sequence length="441" mass="50675">MPEKAFGWKIFQISWRSTLHHQHQMFDSRILRRLDRVKVRIISTVSCVAIFFLVIFADSFVLKNDQLELQGTKSTRKVLESVSIFVAERDSPKEIVEETENFRQDYISMVPPMNMSIKERIAWFKKTLPDFEILKSTPKSLQFKNRVNDFFGSDDDDHCKVKFFMTWISPANLFGEREVLALELLFKSNPNGCLMILSRSMDSVQGSKLLDPIMKHGFKLVAVTPDLSFLLKNTPAESWFDDLKSGNKDPGEIPLAQNLSNLIRLAVLYKYGGVYLDTDFIVLKDFSGLRNSIGAQSSNAFGNWTRLNNAVLVFDKNHPLLYKFIEEFASTFNGNRWGHNGPYLVSRVASKFATSKDLNFSILPPMAFYPVYWTRIEGFFRKPLDQATSKWVDAKLLQLSGETYGVHLWNKQSSRLRIEEGSVMGRLISEHCIICNHLYSS</sequence>
<name>A0AAD8M155_9APIA</name>
<dbReference type="InterPro" id="IPR029044">
    <property type="entry name" value="Nucleotide-diphossugar_trans"/>
</dbReference>
<dbReference type="PANTHER" id="PTHR46781">
    <property type="entry name" value="ALPHA 1,4-GLYCOSYLTRANSFERASE FAMILY PROTEIN"/>
    <property type="match status" value="1"/>
</dbReference>
<dbReference type="Pfam" id="PF04488">
    <property type="entry name" value="Gly_transf_sug"/>
    <property type="match status" value="1"/>
</dbReference>
<dbReference type="InterPro" id="IPR044789">
    <property type="entry name" value="Put_A1-4-GlycosylTfrase_plant"/>
</dbReference>
<protein>
    <submittedName>
        <fullName evidence="3">Lactosylceramide 4-alpha-galactosyltransferase-like</fullName>
    </submittedName>
</protein>
<dbReference type="Proteomes" id="UP001237642">
    <property type="component" value="Unassembled WGS sequence"/>
</dbReference>
<reference evidence="3" key="1">
    <citation type="submission" date="2023-02" db="EMBL/GenBank/DDBJ databases">
        <title>Genome of toxic invasive species Heracleum sosnowskyi carries increased number of genes despite the absence of recent whole-genome duplications.</title>
        <authorList>
            <person name="Schelkunov M."/>
            <person name="Shtratnikova V."/>
            <person name="Makarenko M."/>
            <person name="Klepikova A."/>
            <person name="Omelchenko D."/>
            <person name="Novikova G."/>
            <person name="Obukhova E."/>
            <person name="Bogdanov V."/>
            <person name="Penin A."/>
            <person name="Logacheva M."/>
        </authorList>
    </citation>
    <scope>NUCLEOTIDE SEQUENCE</scope>
    <source>
        <strain evidence="3">Hsosn_3</strain>
        <tissue evidence="3">Leaf</tissue>
    </source>
</reference>
<feature type="transmembrane region" description="Helical" evidence="1">
    <location>
        <begin position="39"/>
        <end position="62"/>
    </location>
</feature>
<dbReference type="AlphaFoldDB" id="A0AAD8M155"/>
<feature type="domain" description="Alpha 1,4-glycosyltransferase" evidence="2">
    <location>
        <begin position="314"/>
        <end position="437"/>
    </location>
</feature>
<dbReference type="EMBL" id="JAUIZM010000011">
    <property type="protein sequence ID" value="KAK1355742.1"/>
    <property type="molecule type" value="Genomic_DNA"/>
</dbReference>
<evidence type="ECO:0000313" key="4">
    <source>
        <dbReference type="Proteomes" id="UP001237642"/>
    </source>
</evidence>
<comment type="caution">
    <text evidence="3">The sequence shown here is derived from an EMBL/GenBank/DDBJ whole genome shotgun (WGS) entry which is preliminary data.</text>
</comment>
<dbReference type="InterPro" id="IPR007577">
    <property type="entry name" value="GlycoTrfase_DXD_sugar-bd_CS"/>
</dbReference>
<keyword evidence="1" id="KW-0472">Membrane</keyword>
<evidence type="ECO:0000313" key="3">
    <source>
        <dbReference type="EMBL" id="KAK1355742.1"/>
    </source>
</evidence>
<keyword evidence="1" id="KW-1133">Transmembrane helix</keyword>
<evidence type="ECO:0000259" key="2">
    <source>
        <dbReference type="Pfam" id="PF04572"/>
    </source>
</evidence>
<proteinExistence type="predicted"/>
<keyword evidence="1" id="KW-0812">Transmembrane</keyword>
<dbReference type="InterPro" id="IPR007652">
    <property type="entry name" value="A1-4-GlycosylTfrase_dom"/>
</dbReference>
<gene>
    <name evidence="3" type="ORF">POM88_048998</name>
</gene>
<dbReference type="PANTHER" id="PTHR46781:SF2">
    <property type="entry name" value="ALPHA 1,4-GLYCOSYLTRANSFERASE FAMILY PROTEIN"/>
    <property type="match status" value="1"/>
</dbReference>
<dbReference type="Pfam" id="PF04572">
    <property type="entry name" value="Gb3_synth"/>
    <property type="match status" value="1"/>
</dbReference>
<organism evidence="3 4">
    <name type="scientific">Heracleum sosnowskyi</name>
    <dbReference type="NCBI Taxonomy" id="360622"/>
    <lineage>
        <taxon>Eukaryota</taxon>
        <taxon>Viridiplantae</taxon>
        <taxon>Streptophyta</taxon>
        <taxon>Embryophyta</taxon>
        <taxon>Tracheophyta</taxon>
        <taxon>Spermatophyta</taxon>
        <taxon>Magnoliopsida</taxon>
        <taxon>eudicotyledons</taxon>
        <taxon>Gunneridae</taxon>
        <taxon>Pentapetalae</taxon>
        <taxon>asterids</taxon>
        <taxon>campanulids</taxon>
        <taxon>Apiales</taxon>
        <taxon>Apiaceae</taxon>
        <taxon>Apioideae</taxon>
        <taxon>apioid superclade</taxon>
        <taxon>Tordylieae</taxon>
        <taxon>Tordyliinae</taxon>
        <taxon>Heracleum</taxon>
    </lineage>
</organism>
<dbReference type="SUPFAM" id="SSF53448">
    <property type="entry name" value="Nucleotide-diphospho-sugar transferases"/>
    <property type="match status" value="1"/>
</dbReference>